<sequence length="308" mass="31697">MGTLTAKQSINMLSGDFWFGAPDYFQIYYNAASVLFDGPGDSGAEWEGDFEVVGDDFVGGTIYSFTAYDYEGDEVFVGTGFALDAIDGYIDFLQVEDSLGLVQSFLAGDDVVIGSLAADTIVGMNGNDVVNGNGGDDDLNGNQGNDFVTGGAGQDYVRGGQGDDTVFGGGGDDWHVNGSIGNDLVYGDLGNDTVFGGQGNDQLFGGEGNDRLSGDLGQDTLTGGAGADRFVFRSGGGADRITDFAGSQGDRLELEANLNGSGIDTFAELQARMTASGEGTTIDLGGGNSLLLAGVQPAAIAADHILFF</sequence>
<dbReference type="GO" id="GO:0005576">
    <property type="term" value="C:extracellular region"/>
    <property type="evidence" value="ECO:0007669"/>
    <property type="project" value="UniProtKB-SubCell"/>
</dbReference>
<dbReference type="PANTHER" id="PTHR38340:SF1">
    <property type="entry name" value="S-LAYER PROTEIN"/>
    <property type="match status" value="1"/>
</dbReference>
<comment type="caution">
    <text evidence="3">The sequence shown here is derived from an EMBL/GenBank/DDBJ whole genome shotgun (WGS) entry which is preliminary data.</text>
</comment>
<dbReference type="Gene3D" id="2.150.10.10">
    <property type="entry name" value="Serralysin-like metalloprotease, C-terminal"/>
    <property type="match status" value="2"/>
</dbReference>
<keyword evidence="4" id="KW-1185">Reference proteome</keyword>
<evidence type="ECO:0000256" key="1">
    <source>
        <dbReference type="ARBA" id="ARBA00004613"/>
    </source>
</evidence>
<evidence type="ECO:0000256" key="2">
    <source>
        <dbReference type="ARBA" id="ARBA00022525"/>
    </source>
</evidence>
<name>A0A3N1M2Z4_9PROT</name>
<dbReference type="SUPFAM" id="SSF51120">
    <property type="entry name" value="beta-Roll"/>
    <property type="match status" value="2"/>
</dbReference>
<dbReference type="RefSeq" id="WP_123688623.1">
    <property type="nucleotide sequence ID" value="NZ_AP019700.1"/>
</dbReference>
<reference evidence="3 4" key="1">
    <citation type="submission" date="2018-11" db="EMBL/GenBank/DDBJ databases">
        <title>Genomic Encyclopedia of Type Strains, Phase IV (KMG-IV): sequencing the most valuable type-strain genomes for metagenomic binning, comparative biology and taxonomic classification.</title>
        <authorList>
            <person name="Goeker M."/>
        </authorList>
    </citation>
    <scope>NUCLEOTIDE SEQUENCE [LARGE SCALE GENOMIC DNA]</scope>
    <source>
        <strain evidence="3 4">DSM 5900</strain>
    </source>
</reference>
<dbReference type="GO" id="GO:0005509">
    <property type="term" value="F:calcium ion binding"/>
    <property type="evidence" value="ECO:0007669"/>
    <property type="project" value="InterPro"/>
</dbReference>
<accession>A0A3N1M2Z4</accession>
<dbReference type="Pfam" id="PF00353">
    <property type="entry name" value="HemolysinCabind"/>
    <property type="match status" value="3"/>
</dbReference>
<dbReference type="InterPro" id="IPR011049">
    <property type="entry name" value="Serralysin-like_metalloprot_C"/>
</dbReference>
<dbReference type="Proteomes" id="UP000278222">
    <property type="component" value="Unassembled WGS sequence"/>
</dbReference>
<dbReference type="OrthoDB" id="9816550at2"/>
<dbReference type="PRINTS" id="PR00313">
    <property type="entry name" value="CABNDNGRPT"/>
</dbReference>
<dbReference type="AlphaFoldDB" id="A0A3N1M2Z4"/>
<evidence type="ECO:0000313" key="4">
    <source>
        <dbReference type="Proteomes" id="UP000278222"/>
    </source>
</evidence>
<comment type="subcellular location">
    <subcellularLocation>
        <location evidence="1">Secreted</location>
    </subcellularLocation>
</comment>
<evidence type="ECO:0000313" key="3">
    <source>
        <dbReference type="EMBL" id="ROQ01914.1"/>
    </source>
</evidence>
<dbReference type="PROSITE" id="PS00330">
    <property type="entry name" value="HEMOLYSIN_CALCIUM"/>
    <property type="match status" value="1"/>
</dbReference>
<dbReference type="EMBL" id="RJKX01000011">
    <property type="protein sequence ID" value="ROQ01914.1"/>
    <property type="molecule type" value="Genomic_DNA"/>
</dbReference>
<gene>
    <name evidence="3" type="ORF">EDC65_1101</name>
</gene>
<organism evidence="3 4">
    <name type="scientific">Stella humosa</name>
    <dbReference type="NCBI Taxonomy" id="94"/>
    <lineage>
        <taxon>Bacteria</taxon>
        <taxon>Pseudomonadati</taxon>
        <taxon>Pseudomonadota</taxon>
        <taxon>Alphaproteobacteria</taxon>
        <taxon>Rhodospirillales</taxon>
        <taxon>Stellaceae</taxon>
        <taxon>Stella</taxon>
    </lineage>
</organism>
<dbReference type="InterPro" id="IPR018511">
    <property type="entry name" value="Hemolysin-typ_Ca-bd_CS"/>
</dbReference>
<proteinExistence type="predicted"/>
<keyword evidence="2" id="KW-0964">Secreted</keyword>
<dbReference type="PANTHER" id="PTHR38340">
    <property type="entry name" value="S-LAYER PROTEIN"/>
    <property type="match status" value="1"/>
</dbReference>
<protein>
    <submittedName>
        <fullName evidence="3">Putative secreted protein (Type I secretion substrate)</fullName>
    </submittedName>
</protein>
<dbReference type="InterPro" id="IPR001343">
    <property type="entry name" value="Hemolysn_Ca-bd"/>
</dbReference>
<dbReference type="InterPro" id="IPR050557">
    <property type="entry name" value="RTX_toxin/Mannuronan_C5-epim"/>
</dbReference>